<sequence>MGMEWLVWCMLGRKPCQPGRAGSQQTATIAPLLQPNLTLRERERERASQCSRLALLLGRGARAARACVYVPSLSVLEHHASVQFLRVPAISPPQLLATELEPDMVKRREAWDKLGQGLNIHASRLAPVQP</sequence>
<evidence type="ECO:0000313" key="2">
    <source>
        <dbReference type="Proteomes" id="UP001221898"/>
    </source>
</evidence>
<accession>A0AAD7TAD2</accession>
<keyword evidence="2" id="KW-1185">Reference proteome</keyword>
<organism evidence="1 2">
    <name type="scientific">Aldrovandia affinis</name>
    <dbReference type="NCBI Taxonomy" id="143900"/>
    <lineage>
        <taxon>Eukaryota</taxon>
        <taxon>Metazoa</taxon>
        <taxon>Chordata</taxon>
        <taxon>Craniata</taxon>
        <taxon>Vertebrata</taxon>
        <taxon>Euteleostomi</taxon>
        <taxon>Actinopterygii</taxon>
        <taxon>Neopterygii</taxon>
        <taxon>Teleostei</taxon>
        <taxon>Notacanthiformes</taxon>
        <taxon>Halosauridae</taxon>
        <taxon>Aldrovandia</taxon>
    </lineage>
</organism>
<gene>
    <name evidence="1" type="ORF">AAFF_G00285430</name>
</gene>
<protein>
    <submittedName>
        <fullName evidence="1">Uncharacterized protein</fullName>
    </submittedName>
</protein>
<name>A0AAD7TAD2_9TELE</name>
<dbReference type="EMBL" id="JAINUG010000004">
    <property type="protein sequence ID" value="KAJ8417316.1"/>
    <property type="molecule type" value="Genomic_DNA"/>
</dbReference>
<evidence type="ECO:0000313" key="1">
    <source>
        <dbReference type="EMBL" id="KAJ8417316.1"/>
    </source>
</evidence>
<dbReference type="Proteomes" id="UP001221898">
    <property type="component" value="Unassembled WGS sequence"/>
</dbReference>
<reference evidence="1" key="1">
    <citation type="journal article" date="2023" name="Science">
        <title>Genome structures resolve the early diversification of teleost fishes.</title>
        <authorList>
            <person name="Parey E."/>
            <person name="Louis A."/>
            <person name="Montfort J."/>
            <person name="Bouchez O."/>
            <person name="Roques C."/>
            <person name="Iampietro C."/>
            <person name="Lluch J."/>
            <person name="Castinel A."/>
            <person name="Donnadieu C."/>
            <person name="Desvignes T."/>
            <person name="Floi Bucao C."/>
            <person name="Jouanno E."/>
            <person name="Wen M."/>
            <person name="Mejri S."/>
            <person name="Dirks R."/>
            <person name="Jansen H."/>
            <person name="Henkel C."/>
            <person name="Chen W.J."/>
            <person name="Zahm M."/>
            <person name="Cabau C."/>
            <person name="Klopp C."/>
            <person name="Thompson A.W."/>
            <person name="Robinson-Rechavi M."/>
            <person name="Braasch I."/>
            <person name="Lecointre G."/>
            <person name="Bobe J."/>
            <person name="Postlethwait J.H."/>
            <person name="Berthelot C."/>
            <person name="Roest Crollius H."/>
            <person name="Guiguen Y."/>
        </authorList>
    </citation>
    <scope>NUCLEOTIDE SEQUENCE</scope>
    <source>
        <strain evidence="1">NC1722</strain>
    </source>
</reference>
<comment type="caution">
    <text evidence="1">The sequence shown here is derived from an EMBL/GenBank/DDBJ whole genome shotgun (WGS) entry which is preliminary data.</text>
</comment>
<dbReference type="AlphaFoldDB" id="A0AAD7TAD2"/>
<proteinExistence type="predicted"/>